<keyword evidence="1" id="KW-0472">Membrane</keyword>
<keyword evidence="1" id="KW-1133">Transmembrane helix</keyword>
<dbReference type="RefSeq" id="WP_111590448.1">
    <property type="nucleotide sequence ID" value="NZ_QLMA01000001.1"/>
</dbReference>
<proteinExistence type="predicted"/>
<feature type="transmembrane region" description="Helical" evidence="1">
    <location>
        <begin position="7"/>
        <end position="25"/>
    </location>
</feature>
<dbReference type="AlphaFoldDB" id="A0A327WAL3"/>
<evidence type="ECO:0000256" key="1">
    <source>
        <dbReference type="SAM" id="Phobius"/>
    </source>
</evidence>
<dbReference type="OrthoDB" id="771140at2"/>
<name>A0A327WAL3_9BACT</name>
<keyword evidence="1" id="KW-0812">Transmembrane</keyword>
<feature type="transmembrane region" description="Helical" evidence="1">
    <location>
        <begin position="37"/>
        <end position="56"/>
    </location>
</feature>
<evidence type="ECO:0000313" key="2">
    <source>
        <dbReference type="EMBL" id="RAJ87777.1"/>
    </source>
</evidence>
<protein>
    <submittedName>
        <fullName evidence="2">Uncharacterized protein</fullName>
    </submittedName>
</protein>
<dbReference type="Proteomes" id="UP000249819">
    <property type="component" value="Unassembled WGS sequence"/>
</dbReference>
<sequence>MPFIILILLRIMFGACMVFVIGYVFGNFASKPALAGITKVAVVLGIVAFIAVNIILMRMAWHRNADGKCMGPWSTERVEK</sequence>
<reference evidence="2 3" key="1">
    <citation type="submission" date="2018-06" db="EMBL/GenBank/DDBJ databases">
        <title>Genomic Encyclopedia of Archaeal and Bacterial Type Strains, Phase II (KMG-II): from individual species to whole genera.</title>
        <authorList>
            <person name="Goeker M."/>
        </authorList>
    </citation>
    <scope>NUCLEOTIDE SEQUENCE [LARGE SCALE GENOMIC DNA]</scope>
    <source>
        <strain evidence="2 3">DSM 29821</strain>
    </source>
</reference>
<gene>
    <name evidence="2" type="ORF">CLV59_101538</name>
</gene>
<organism evidence="2 3">
    <name type="scientific">Chitinophaga dinghuensis</name>
    <dbReference type="NCBI Taxonomy" id="1539050"/>
    <lineage>
        <taxon>Bacteria</taxon>
        <taxon>Pseudomonadati</taxon>
        <taxon>Bacteroidota</taxon>
        <taxon>Chitinophagia</taxon>
        <taxon>Chitinophagales</taxon>
        <taxon>Chitinophagaceae</taxon>
        <taxon>Chitinophaga</taxon>
    </lineage>
</organism>
<comment type="caution">
    <text evidence="2">The sequence shown here is derived from an EMBL/GenBank/DDBJ whole genome shotgun (WGS) entry which is preliminary data.</text>
</comment>
<evidence type="ECO:0000313" key="3">
    <source>
        <dbReference type="Proteomes" id="UP000249819"/>
    </source>
</evidence>
<accession>A0A327WAL3</accession>
<dbReference type="EMBL" id="QLMA01000001">
    <property type="protein sequence ID" value="RAJ87777.1"/>
    <property type="molecule type" value="Genomic_DNA"/>
</dbReference>
<keyword evidence="3" id="KW-1185">Reference proteome</keyword>